<dbReference type="Proteomes" id="UP000182658">
    <property type="component" value="Unassembled WGS sequence"/>
</dbReference>
<accession>A0A1J7JLY4</accession>
<dbReference type="InterPro" id="IPR001650">
    <property type="entry name" value="Helicase_C-like"/>
</dbReference>
<feature type="region of interest" description="Disordered" evidence="6">
    <location>
        <begin position="88"/>
        <end position="121"/>
    </location>
</feature>
<comment type="catalytic activity">
    <reaction evidence="4">
        <text>Couples ATP hydrolysis with the unwinding of duplex DNA by translocating in the 3'-5' direction.</text>
        <dbReference type="EC" id="5.6.2.4"/>
    </reaction>
</comment>
<evidence type="ECO:0000256" key="1">
    <source>
        <dbReference type="ARBA" id="ARBA00005446"/>
    </source>
</evidence>
<keyword evidence="2" id="KW-0238">DNA-binding</keyword>
<dbReference type="SUPFAM" id="SSF52540">
    <property type="entry name" value="P-loop containing nucleoside triphosphate hydrolases"/>
    <property type="match status" value="1"/>
</dbReference>
<dbReference type="GO" id="GO:0003677">
    <property type="term" value="F:DNA binding"/>
    <property type="evidence" value="ECO:0007669"/>
    <property type="project" value="UniProtKB-KW"/>
</dbReference>
<dbReference type="GO" id="GO:0005737">
    <property type="term" value="C:cytoplasm"/>
    <property type="evidence" value="ECO:0007669"/>
    <property type="project" value="TreeGrafter"/>
</dbReference>
<dbReference type="EC" id="5.6.2.4" evidence="5"/>
<dbReference type="GO" id="GO:0005694">
    <property type="term" value="C:chromosome"/>
    <property type="evidence" value="ECO:0007669"/>
    <property type="project" value="TreeGrafter"/>
</dbReference>
<dbReference type="STRING" id="1408157.A0A1J7JLY4"/>
<keyword evidence="9" id="KW-1185">Reference proteome</keyword>
<evidence type="ECO:0000256" key="5">
    <source>
        <dbReference type="ARBA" id="ARBA00034808"/>
    </source>
</evidence>
<evidence type="ECO:0000256" key="2">
    <source>
        <dbReference type="ARBA" id="ARBA00023125"/>
    </source>
</evidence>
<dbReference type="InParanoid" id="A0A1J7JLY4"/>
<dbReference type="GO" id="GO:0043138">
    <property type="term" value="F:3'-5' DNA helicase activity"/>
    <property type="evidence" value="ECO:0007669"/>
    <property type="project" value="UniProtKB-EC"/>
</dbReference>
<dbReference type="OrthoDB" id="4753442at2759"/>
<dbReference type="SMART" id="SM00490">
    <property type="entry name" value="HELICc"/>
    <property type="match status" value="1"/>
</dbReference>
<dbReference type="PANTHER" id="PTHR13710">
    <property type="entry name" value="DNA HELICASE RECQ FAMILY MEMBER"/>
    <property type="match status" value="1"/>
</dbReference>
<evidence type="ECO:0000313" key="8">
    <source>
        <dbReference type="EMBL" id="OIW30880.1"/>
    </source>
</evidence>
<dbReference type="PANTHER" id="PTHR13710:SF105">
    <property type="entry name" value="ATP-DEPENDENT DNA HELICASE Q1"/>
    <property type="match status" value="1"/>
</dbReference>
<reference evidence="8 9" key="1">
    <citation type="submission" date="2016-10" db="EMBL/GenBank/DDBJ databases">
        <title>Draft genome sequence of Coniochaeta ligniaria NRRL30616, a lignocellulolytic fungus for bioabatement of inhibitors in plant biomass hydrolysates.</title>
        <authorList>
            <consortium name="DOE Joint Genome Institute"/>
            <person name="Jimenez D.J."/>
            <person name="Hector R.E."/>
            <person name="Riley R."/>
            <person name="Sun H."/>
            <person name="Grigoriev I.V."/>
            <person name="Van Elsas J.D."/>
            <person name="Nichols N.N."/>
        </authorList>
    </citation>
    <scope>NUCLEOTIDE SEQUENCE [LARGE SCALE GENOMIC DNA]</scope>
    <source>
        <strain evidence="8 9">NRRL 30616</strain>
    </source>
</reference>
<dbReference type="PROSITE" id="PS51194">
    <property type="entry name" value="HELICASE_CTER"/>
    <property type="match status" value="1"/>
</dbReference>
<evidence type="ECO:0000256" key="4">
    <source>
        <dbReference type="ARBA" id="ARBA00034617"/>
    </source>
</evidence>
<dbReference type="Gene3D" id="3.40.50.300">
    <property type="entry name" value="P-loop containing nucleotide triphosphate hydrolases"/>
    <property type="match status" value="1"/>
</dbReference>
<evidence type="ECO:0000259" key="7">
    <source>
        <dbReference type="PROSITE" id="PS51194"/>
    </source>
</evidence>
<gene>
    <name evidence="8" type="ORF">CONLIGDRAFT_679634</name>
</gene>
<keyword evidence="3" id="KW-0413">Isomerase</keyword>
<feature type="domain" description="Helicase C-terminal" evidence="7">
    <location>
        <begin position="156"/>
        <end position="267"/>
    </location>
</feature>
<protein>
    <recommendedName>
        <fullName evidence="5">DNA 3'-5' helicase</fullName>
        <ecNumber evidence="5">5.6.2.4</ecNumber>
    </recommendedName>
</protein>
<evidence type="ECO:0000256" key="3">
    <source>
        <dbReference type="ARBA" id="ARBA00023235"/>
    </source>
</evidence>
<name>A0A1J7JLY4_9PEZI</name>
<dbReference type="AlphaFoldDB" id="A0A1J7JLY4"/>
<dbReference type="EMBL" id="KV875096">
    <property type="protein sequence ID" value="OIW30880.1"/>
    <property type="molecule type" value="Genomic_DNA"/>
</dbReference>
<proteinExistence type="inferred from homology"/>
<organism evidence="8 9">
    <name type="scientific">Coniochaeta ligniaria NRRL 30616</name>
    <dbReference type="NCBI Taxonomy" id="1408157"/>
    <lineage>
        <taxon>Eukaryota</taxon>
        <taxon>Fungi</taxon>
        <taxon>Dikarya</taxon>
        <taxon>Ascomycota</taxon>
        <taxon>Pezizomycotina</taxon>
        <taxon>Sordariomycetes</taxon>
        <taxon>Sordariomycetidae</taxon>
        <taxon>Coniochaetales</taxon>
        <taxon>Coniochaetaceae</taxon>
        <taxon>Coniochaeta</taxon>
    </lineage>
</organism>
<dbReference type="GO" id="GO:0000724">
    <property type="term" value="P:double-strand break repair via homologous recombination"/>
    <property type="evidence" value="ECO:0007669"/>
    <property type="project" value="TreeGrafter"/>
</dbReference>
<dbReference type="Pfam" id="PF00271">
    <property type="entry name" value="Helicase_C"/>
    <property type="match status" value="1"/>
</dbReference>
<dbReference type="InterPro" id="IPR027417">
    <property type="entry name" value="P-loop_NTPase"/>
</dbReference>
<comment type="similarity">
    <text evidence="1">Belongs to the helicase family. RecQ subfamily.</text>
</comment>
<evidence type="ECO:0000313" key="9">
    <source>
        <dbReference type="Proteomes" id="UP000182658"/>
    </source>
</evidence>
<evidence type="ECO:0000256" key="6">
    <source>
        <dbReference type="SAM" id="MobiDB-lite"/>
    </source>
</evidence>
<dbReference type="GO" id="GO:0009378">
    <property type="term" value="F:four-way junction helicase activity"/>
    <property type="evidence" value="ECO:0007669"/>
    <property type="project" value="TreeGrafter"/>
</dbReference>
<sequence length="267" mass="29933">MVFRLKSRFRNGTDSWEHGKKKQTIAPEAVLKSQLGKGVWATLGRYMSKSFLAALAGEVGHDTSVFEEDVKPDFTGLVGLGKLFQVQRAEGEEESEEDEDRARRLQNPVPAENELQSLHEYGDRQGRYARGGYVIRDSYYRPELRYSSLDVSDATDLDETLQQLRSDLPATKRAICYVRTRSDYDEMSASYGLPKYYAAMSEDDKKQSLATWQDDYGFILATTALSVGVDMSGIVLVVVIDPAFILDILQMFGRAGRDQSPATSVLI</sequence>